<keyword evidence="1" id="KW-1133">Transmembrane helix</keyword>
<protein>
    <submittedName>
        <fullName evidence="2">Uncharacterized protein</fullName>
    </submittedName>
</protein>
<dbReference type="PANTHER" id="PTHR34064">
    <property type="entry name" value="OS04G0672300 PROTEIN"/>
    <property type="match status" value="1"/>
</dbReference>
<evidence type="ECO:0000313" key="2">
    <source>
        <dbReference type="EMBL" id="KAK9904476.1"/>
    </source>
</evidence>
<dbReference type="AlphaFoldDB" id="A0AAW1VPG9"/>
<evidence type="ECO:0000256" key="1">
    <source>
        <dbReference type="SAM" id="Phobius"/>
    </source>
</evidence>
<comment type="caution">
    <text evidence="2">The sequence shown here is derived from an EMBL/GenBank/DDBJ whole genome shotgun (WGS) entry which is preliminary data.</text>
</comment>
<organism evidence="2 3">
    <name type="scientific">Rubus argutus</name>
    <name type="common">Southern blackberry</name>
    <dbReference type="NCBI Taxonomy" id="59490"/>
    <lineage>
        <taxon>Eukaryota</taxon>
        <taxon>Viridiplantae</taxon>
        <taxon>Streptophyta</taxon>
        <taxon>Embryophyta</taxon>
        <taxon>Tracheophyta</taxon>
        <taxon>Spermatophyta</taxon>
        <taxon>Magnoliopsida</taxon>
        <taxon>eudicotyledons</taxon>
        <taxon>Gunneridae</taxon>
        <taxon>Pentapetalae</taxon>
        <taxon>rosids</taxon>
        <taxon>fabids</taxon>
        <taxon>Rosales</taxon>
        <taxon>Rosaceae</taxon>
        <taxon>Rosoideae</taxon>
        <taxon>Rosoideae incertae sedis</taxon>
        <taxon>Rubus</taxon>
    </lineage>
</organism>
<name>A0AAW1VPG9_RUBAR</name>
<feature type="transmembrane region" description="Helical" evidence="1">
    <location>
        <begin position="227"/>
        <end position="247"/>
    </location>
</feature>
<proteinExistence type="predicted"/>
<sequence length="259" mass="28725">MEPSLSAMAANHSDEGKPYMHGIFERSCSIPASCSSVKLLKSTFDEVDQHCSIDILPILFEEAQLPANLTYPFHSSHAPDVFNISMLPKEGNSPQWGSLLALLSFIKVYNPFKSQMCMDAQLTCQSCTDSQANKGDALSPCIMERDIEKEDSQAPLSEEEAVESLKSGGIPRVLQRQSSLKEGGKLLELIFNHGTSRDNPVAEKTYETPNNRWRRCKRTASFDSRKVVLLFSLLSSLGTLVLIYLTLRVRQSGDGHVLV</sequence>
<keyword evidence="1" id="KW-0812">Transmembrane</keyword>
<keyword evidence="1" id="KW-0472">Membrane</keyword>
<evidence type="ECO:0000313" key="3">
    <source>
        <dbReference type="Proteomes" id="UP001457282"/>
    </source>
</evidence>
<accession>A0AAW1VPG9</accession>
<gene>
    <name evidence="2" type="ORF">M0R45_000699</name>
</gene>
<dbReference type="EMBL" id="JBEDUW010000197">
    <property type="protein sequence ID" value="KAK9904476.1"/>
    <property type="molecule type" value="Genomic_DNA"/>
</dbReference>
<dbReference type="PANTHER" id="PTHR34064:SF5">
    <property type="entry name" value="PROTEIN, PUTATIVE-RELATED"/>
    <property type="match status" value="1"/>
</dbReference>
<keyword evidence="3" id="KW-1185">Reference proteome</keyword>
<reference evidence="2 3" key="1">
    <citation type="journal article" date="2023" name="G3 (Bethesda)">
        <title>A chromosome-length genome assembly and annotation of blackberry (Rubus argutus, cv. 'Hillquist').</title>
        <authorList>
            <person name="Bruna T."/>
            <person name="Aryal R."/>
            <person name="Dudchenko O."/>
            <person name="Sargent D.J."/>
            <person name="Mead D."/>
            <person name="Buti M."/>
            <person name="Cavallini A."/>
            <person name="Hytonen T."/>
            <person name="Andres J."/>
            <person name="Pham M."/>
            <person name="Weisz D."/>
            <person name="Mascagni F."/>
            <person name="Usai G."/>
            <person name="Natali L."/>
            <person name="Bassil N."/>
            <person name="Fernandez G.E."/>
            <person name="Lomsadze A."/>
            <person name="Armour M."/>
            <person name="Olukolu B."/>
            <person name="Poorten T."/>
            <person name="Britton C."/>
            <person name="Davik J."/>
            <person name="Ashrafi H."/>
            <person name="Aiden E.L."/>
            <person name="Borodovsky M."/>
            <person name="Worthington M."/>
        </authorList>
    </citation>
    <scope>NUCLEOTIDE SEQUENCE [LARGE SCALE GENOMIC DNA]</scope>
    <source>
        <strain evidence="2">PI 553951</strain>
    </source>
</reference>
<dbReference type="Proteomes" id="UP001457282">
    <property type="component" value="Unassembled WGS sequence"/>
</dbReference>